<dbReference type="PANTHER" id="PTHR47425">
    <property type="entry name" value="FARB-RELATED"/>
    <property type="match status" value="1"/>
</dbReference>
<feature type="region of interest" description="Disordered" evidence="6">
    <location>
        <begin position="670"/>
        <end position="690"/>
    </location>
</feature>
<dbReference type="PANTHER" id="PTHR47425:SF2">
    <property type="entry name" value="FARB-RELATED"/>
    <property type="match status" value="1"/>
</dbReference>
<dbReference type="Pfam" id="PF00172">
    <property type="entry name" value="Zn_clus"/>
    <property type="match status" value="1"/>
</dbReference>
<dbReference type="InterPro" id="IPR052761">
    <property type="entry name" value="Fungal_Detox/Toxin_TFs"/>
</dbReference>
<feature type="compositionally biased region" description="Polar residues" evidence="6">
    <location>
        <begin position="571"/>
        <end position="589"/>
    </location>
</feature>
<dbReference type="GO" id="GO:0006351">
    <property type="term" value="P:DNA-templated transcription"/>
    <property type="evidence" value="ECO:0007669"/>
    <property type="project" value="InterPro"/>
</dbReference>
<feature type="compositionally biased region" description="Polar residues" evidence="6">
    <location>
        <begin position="670"/>
        <end position="680"/>
    </location>
</feature>
<dbReference type="CDD" id="cd00067">
    <property type="entry name" value="GAL4"/>
    <property type="match status" value="1"/>
</dbReference>
<evidence type="ECO:0000256" key="4">
    <source>
        <dbReference type="ARBA" id="ARBA00023163"/>
    </source>
</evidence>
<dbReference type="OrthoDB" id="5041285at2759"/>
<reference evidence="8" key="2">
    <citation type="journal article" date="2023" name="IMA Fungus">
        <title>Comparative genomic study of the Penicillium genus elucidates a diverse pangenome and 15 lateral gene transfer events.</title>
        <authorList>
            <person name="Petersen C."/>
            <person name="Sorensen T."/>
            <person name="Nielsen M.R."/>
            <person name="Sondergaard T.E."/>
            <person name="Sorensen J.L."/>
            <person name="Fitzpatrick D.A."/>
            <person name="Frisvad J.C."/>
            <person name="Nielsen K.L."/>
        </authorList>
    </citation>
    <scope>NUCLEOTIDE SEQUENCE</scope>
    <source>
        <strain evidence="8">IBT 29495</strain>
    </source>
</reference>
<keyword evidence="4" id="KW-0804">Transcription</keyword>
<dbReference type="SMART" id="SM00066">
    <property type="entry name" value="GAL4"/>
    <property type="match status" value="1"/>
</dbReference>
<dbReference type="Proteomes" id="UP001149954">
    <property type="component" value="Unassembled WGS sequence"/>
</dbReference>
<dbReference type="Pfam" id="PF04082">
    <property type="entry name" value="Fungal_trans"/>
    <property type="match status" value="1"/>
</dbReference>
<protein>
    <submittedName>
        <fullName evidence="8">Transcription factor</fullName>
    </submittedName>
</protein>
<keyword evidence="9" id="KW-1185">Reference proteome</keyword>
<dbReference type="GO" id="GO:0003677">
    <property type="term" value="F:DNA binding"/>
    <property type="evidence" value="ECO:0007669"/>
    <property type="project" value="UniProtKB-KW"/>
</dbReference>
<evidence type="ECO:0000256" key="2">
    <source>
        <dbReference type="ARBA" id="ARBA00023015"/>
    </source>
</evidence>
<keyword evidence="3" id="KW-0238">DNA-binding</keyword>
<evidence type="ECO:0000259" key="7">
    <source>
        <dbReference type="PROSITE" id="PS50048"/>
    </source>
</evidence>
<evidence type="ECO:0000256" key="3">
    <source>
        <dbReference type="ARBA" id="ARBA00023125"/>
    </source>
</evidence>
<feature type="domain" description="Zn(2)-C6 fungal-type" evidence="7">
    <location>
        <begin position="11"/>
        <end position="44"/>
    </location>
</feature>
<dbReference type="PROSITE" id="PS50048">
    <property type="entry name" value="ZN2_CY6_FUNGAL_2"/>
    <property type="match status" value="1"/>
</dbReference>
<sequence length="838" mass="94763">MLRRTRRSPKACSWCRHRKVRCDASIFGSPCTRCRQDSRSECVLRAQNPKQSPKSTHPVLPTKRSFASNTGRHSDNRRQSKGHQTLTSHLRGHRLSSDDRSTSPSDFPNVPYTEYPFVQSQQLMSLPSEDIAFLTSKDCLSLPPSDAIDEFIEQYFKHIHPLVPVLDEAEFWRIYRNNQSAGPKISLFVLQSLLCFVPLEILRQCGFDNRRDARKKLYNRSKILFELRAENQSHANAQGAVLLTHYTSVDDPQSGSLWVTRAIEQAMLIDNQPSLVENVAMSLKKRLWWSILLRDLSLSIGLRRRSQVTSISLHGWSDWLSTEDFSEELHQSQVYDYDTKKCLLEALQKQCELAVLLIDLVTLAFTHQKTPRRLLSMIEFQGLLLSIKNIKKSLDEWEPPIQPLGAPSNRSTSEGNNAVEMLTYMTYMYYHAAQVDLAQYAAFILEENIFYAGDKYSNMVLEISNDLRDGIEGLSLVMEHFSINGYADSLPLSVLGYVSMPLVLAAIDLKLSPSQKETEARQRRLNSLSQIIRHSERLYDVTDRVAVATNHLLKLAYVTTQNLPLGEKPPQLSSSDNMTTEHSLSSNQRPAGAFNKPMSPGPNRPISWQDAFVRCPRAYLLISTSVDYTMAIGNLPSANALPEIVRDLPAIGVITRLPWTSEISFSQSMNSPTSCMNQTQRHGHHASRRSSSIEWIDALEPINTETDPEKNLTPQRVQPKYNSSSHAFSEYPGTASLMMEDQVRYINRVGGQIAYETTAPNLDFMDFGDCQSVSNNVTETCAFKIPLELFGHDLQVESPLGQQVLNTHGVTLPQSIKAIDSTLFDAFFYSGFEQNWAV</sequence>
<dbReference type="GO" id="GO:0000981">
    <property type="term" value="F:DNA-binding transcription factor activity, RNA polymerase II-specific"/>
    <property type="evidence" value="ECO:0007669"/>
    <property type="project" value="InterPro"/>
</dbReference>
<dbReference type="InterPro" id="IPR001138">
    <property type="entry name" value="Zn2Cys6_DnaBD"/>
</dbReference>
<evidence type="ECO:0000313" key="9">
    <source>
        <dbReference type="Proteomes" id="UP001149954"/>
    </source>
</evidence>
<dbReference type="PROSITE" id="PS00463">
    <property type="entry name" value="ZN2_CY6_FUNGAL_1"/>
    <property type="match status" value="1"/>
</dbReference>
<reference evidence="8" key="1">
    <citation type="submission" date="2022-12" db="EMBL/GenBank/DDBJ databases">
        <authorList>
            <person name="Petersen C."/>
        </authorList>
    </citation>
    <scope>NUCLEOTIDE SEQUENCE</scope>
    <source>
        <strain evidence="8">IBT 29495</strain>
    </source>
</reference>
<organism evidence="8 9">
    <name type="scientific">Penicillium fimorum</name>
    <dbReference type="NCBI Taxonomy" id="1882269"/>
    <lineage>
        <taxon>Eukaryota</taxon>
        <taxon>Fungi</taxon>
        <taxon>Dikarya</taxon>
        <taxon>Ascomycota</taxon>
        <taxon>Pezizomycotina</taxon>
        <taxon>Eurotiomycetes</taxon>
        <taxon>Eurotiomycetidae</taxon>
        <taxon>Eurotiales</taxon>
        <taxon>Aspergillaceae</taxon>
        <taxon>Penicillium</taxon>
    </lineage>
</organism>
<dbReference type="CDD" id="cd12148">
    <property type="entry name" value="fungal_TF_MHR"/>
    <property type="match status" value="1"/>
</dbReference>
<dbReference type="Gene3D" id="4.10.240.10">
    <property type="entry name" value="Zn(2)-C6 fungal-type DNA-binding domain"/>
    <property type="match status" value="1"/>
</dbReference>
<dbReference type="EMBL" id="JAPWDS010000003">
    <property type="protein sequence ID" value="KAJ5502785.1"/>
    <property type="molecule type" value="Genomic_DNA"/>
</dbReference>
<keyword evidence="1" id="KW-0479">Metal-binding</keyword>
<evidence type="ECO:0000256" key="1">
    <source>
        <dbReference type="ARBA" id="ARBA00022723"/>
    </source>
</evidence>
<comment type="caution">
    <text evidence="8">The sequence shown here is derived from an EMBL/GenBank/DDBJ whole genome shotgun (WGS) entry which is preliminary data.</text>
</comment>
<gene>
    <name evidence="8" type="ORF">N7463_005659</name>
</gene>
<evidence type="ECO:0000256" key="5">
    <source>
        <dbReference type="ARBA" id="ARBA00023242"/>
    </source>
</evidence>
<proteinExistence type="predicted"/>
<dbReference type="InterPro" id="IPR007219">
    <property type="entry name" value="XnlR_reg_dom"/>
</dbReference>
<evidence type="ECO:0000256" key="6">
    <source>
        <dbReference type="SAM" id="MobiDB-lite"/>
    </source>
</evidence>
<keyword evidence="5" id="KW-0539">Nucleus</keyword>
<keyword evidence="2" id="KW-0805">Transcription regulation</keyword>
<dbReference type="GO" id="GO:0008270">
    <property type="term" value="F:zinc ion binding"/>
    <property type="evidence" value="ECO:0007669"/>
    <property type="project" value="InterPro"/>
</dbReference>
<dbReference type="AlphaFoldDB" id="A0A9W9XUG8"/>
<dbReference type="InterPro" id="IPR036864">
    <property type="entry name" value="Zn2-C6_fun-type_DNA-bd_sf"/>
</dbReference>
<dbReference type="SUPFAM" id="SSF57701">
    <property type="entry name" value="Zn2/Cys6 DNA-binding domain"/>
    <property type="match status" value="1"/>
</dbReference>
<accession>A0A9W9XUG8</accession>
<evidence type="ECO:0000313" key="8">
    <source>
        <dbReference type="EMBL" id="KAJ5502785.1"/>
    </source>
</evidence>
<feature type="compositionally biased region" description="Polar residues" evidence="6">
    <location>
        <begin position="712"/>
        <end position="725"/>
    </location>
</feature>
<feature type="region of interest" description="Disordered" evidence="6">
    <location>
        <begin position="704"/>
        <end position="725"/>
    </location>
</feature>
<feature type="region of interest" description="Disordered" evidence="6">
    <location>
        <begin position="566"/>
        <end position="596"/>
    </location>
</feature>
<name>A0A9W9XUG8_9EURO</name>
<feature type="region of interest" description="Disordered" evidence="6">
    <location>
        <begin position="44"/>
        <end position="106"/>
    </location>
</feature>